<name>A0A251RPP3_HELAN</name>
<evidence type="ECO:0000313" key="2">
    <source>
        <dbReference type="EMBL" id="KAF5755227.1"/>
    </source>
</evidence>
<dbReference type="Proteomes" id="UP000215914">
    <property type="component" value="Chromosome 17"/>
</dbReference>
<organism evidence="3 4">
    <name type="scientific">Helianthus annuus</name>
    <name type="common">Common sunflower</name>
    <dbReference type="NCBI Taxonomy" id="4232"/>
    <lineage>
        <taxon>Eukaryota</taxon>
        <taxon>Viridiplantae</taxon>
        <taxon>Streptophyta</taxon>
        <taxon>Embryophyta</taxon>
        <taxon>Tracheophyta</taxon>
        <taxon>Spermatophyta</taxon>
        <taxon>Magnoliopsida</taxon>
        <taxon>eudicotyledons</taxon>
        <taxon>Gunneridae</taxon>
        <taxon>Pentapetalae</taxon>
        <taxon>asterids</taxon>
        <taxon>campanulids</taxon>
        <taxon>Asterales</taxon>
        <taxon>Asteraceae</taxon>
        <taxon>Asteroideae</taxon>
        <taxon>Heliantheae alliance</taxon>
        <taxon>Heliantheae</taxon>
        <taxon>Helianthus</taxon>
    </lineage>
</organism>
<dbReference type="FunCoup" id="A0A251RPP3">
    <property type="interactions" value="395"/>
</dbReference>
<dbReference type="EMBL" id="CM007906">
    <property type="protein sequence ID" value="OTF86375.1"/>
    <property type="molecule type" value="Genomic_DNA"/>
</dbReference>
<dbReference type="PANTHER" id="PTHR34280">
    <property type="entry name" value="OS01G0920100 PROTEIN"/>
    <property type="match status" value="1"/>
</dbReference>
<reference evidence="3" key="2">
    <citation type="submission" date="2017-02" db="EMBL/GenBank/DDBJ databases">
        <title>Sunflower complete genome.</title>
        <authorList>
            <person name="Langlade N."/>
            <person name="Munos S."/>
        </authorList>
    </citation>
    <scope>NUCLEOTIDE SEQUENCE [LARGE SCALE GENOMIC DNA]</scope>
    <source>
        <tissue evidence="3">Leaves</tissue>
    </source>
</reference>
<evidence type="ECO:0000313" key="4">
    <source>
        <dbReference type="Proteomes" id="UP000215914"/>
    </source>
</evidence>
<dbReference type="InParanoid" id="A0A251RPP3"/>
<dbReference type="PANTHER" id="PTHR34280:SF16">
    <property type="match status" value="1"/>
</dbReference>
<feature type="compositionally biased region" description="Basic and acidic residues" evidence="1">
    <location>
        <begin position="165"/>
        <end position="177"/>
    </location>
</feature>
<feature type="region of interest" description="Disordered" evidence="1">
    <location>
        <begin position="128"/>
        <end position="234"/>
    </location>
</feature>
<accession>A0A251RPP3</accession>
<evidence type="ECO:0000313" key="3">
    <source>
        <dbReference type="EMBL" id="OTF86375.1"/>
    </source>
</evidence>
<reference evidence="2 4" key="1">
    <citation type="journal article" date="2017" name="Nature">
        <title>The sunflower genome provides insights into oil metabolism, flowering and Asterid evolution.</title>
        <authorList>
            <person name="Badouin H."/>
            <person name="Gouzy J."/>
            <person name="Grassa C.J."/>
            <person name="Murat F."/>
            <person name="Staton S.E."/>
            <person name="Cottret L."/>
            <person name="Lelandais-Briere C."/>
            <person name="Owens G.L."/>
            <person name="Carrere S."/>
            <person name="Mayjonade B."/>
            <person name="Legrand L."/>
            <person name="Gill N."/>
            <person name="Kane N.C."/>
            <person name="Bowers J.E."/>
            <person name="Hubner S."/>
            <person name="Bellec A."/>
            <person name="Berard A."/>
            <person name="Berges H."/>
            <person name="Blanchet N."/>
            <person name="Boniface M.C."/>
            <person name="Brunel D."/>
            <person name="Catrice O."/>
            <person name="Chaidir N."/>
            <person name="Claudel C."/>
            <person name="Donnadieu C."/>
            <person name="Faraut T."/>
            <person name="Fievet G."/>
            <person name="Helmstetter N."/>
            <person name="King M."/>
            <person name="Knapp S.J."/>
            <person name="Lai Z."/>
            <person name="Le Paslier M.C."/>
            <person name="Lippi Y."/>
            <person name="Lorenzon L."/>
            <person name="Mandel J.R."/>
            <person name="Marage G."/>
            <person name="Marchand G."/>
            <person name="Marquand E."/>
            <person name="Bret-Mestries E."/>
            <person name="Morien E."/>
            <person name="Nambeesan S."/>
            <person name="Nguyen T."/>
            <person name="Pegot-Espagnet P."/>
            <person name="Pouilly N."/>
            <person name="Raftis F."/>
            <person name="Sallet E."/>
            <person name="Schiex T."/>
            <person name="Thomas J."/>
            <person name="Vandecasteele C."/>
            <person name="Vares D."/>
            <person name="Vear F."/>
            <person name="Vautrin S."/>
            <person name="Crespi M."/>
            <person name="Mangin B."/>
            <person name="Burke J.M."/>
            <person name="Salse J."/>
            <person name="Munos S."/>
            <person name="Vincourt P."/>
            <person name="Rieseberg L.H."/>
            <person name="Langlade N.B."/>
        </authorList>
    </citation>
    <scope>NUCLEOTIDE SEQUENCE [LARGE SCALE GENOMIC DNA]</scope>
    <source>
        <strain evidence="4">cv. SF193</strain>
        <tissue evidence="2">Leaves</tissue>
    </source>
</reference>
<sequence length="234" mass="25687">MITYIFIKSISKPTEFIALNLIAIQLLQSSTHLNPYLIWVFCVMGACVSVHHKASAMKVQVSFDSANKPDRKPVIHSTDGHVAVKPQLPPSQSVPAFSEYGSKEEVFFDSQAWLDSDYEDDFMSVNGDFTPSRGNTPVHHSLISSRTNGSIAKPSPPPTEKRKRLLDLFKESKRENHGSSNEEFAESPNKHGDGMSSKKSASSMHGCFTSLLSVRSSTGRHNKKSVGHSPVVGS</sequence>
<protein>
    <submittedName>
        <fullName evidence="3">Uncharacterized protein</fullName>
    </submittedName>
</protein>
<keyword evidence="4" id="KW-1185">Reference proteome</keyword>
<evidence type="ECO:0000256" key="1">
    <source>
        <dbReference type="SAM" id="MobiDB-lite"/>
    </source>
</evidence>
<gene>
    <name evidence="3" type="ORF">HannXRQ_Chr17g0550131</name>
    <name evidence="2" type="ORF">HanXRQr2_Chr17g0800321</name>
</gene>
<dbReference type="InterPro" id="IPR038947">
    <property type="entry name" value="At3g27210-like"/>
</dbReference>
<dbReference type="AlphaFoldDB" id="A0A251RPP3"/>
<dbReference type="EMBL" id="MNCJ02000332">
    <property type="protein sequence ID" value="KAF5755227.1"/>
    <property type="molecule type" value="Genomic_DNA"/>
</dbReference>
<dbReference type="Gramene" id="mRNA:HanXRQr2_Chr17g0800321">
    <property type="protein sequence ID" value="mRNA:HanXRQr2_Chr17g0800321"/>
    <property type="gene ID" value="HanXRQr2_Chr17g0800321"/>
</dbReference>
<proteinExistence type="predicted"/>
<reference evidence="2" key="3">
    <citation type="submission" date="2020-06" db="EMBL/GenBank/DDBJ databases">
        <title>Helianthus annuus Genome sequencing and assembly Release 2.</title>
        <authorList>
            <person name="Gouzy J."/>
            <person name="Langlade N."/>
            <person name="Munos S."/>
        </authorList>
    </citation>
    <scope>NUCLEOTIDE SEQUENCE</scope>
    <source>
        <tissue evidence="2">Leaves</tissue>
    </source>
</reference>